<name>A0A2Z6RG69_9GLOM</name>
<accession>A0A2Z6RG69</accession>
<gene>
    <name evidence="1" type="ORF">RclHR1_04000002</name>
</gene>
<sequence length="66" mass="7667">MGGKACGNSVRVHLYSYFTEAKSIFSHYFFLCEYKLLFVSLDVAILLESRFVESLVQEALFLSFWD</sequence>
<protein>
    <submittedName>
        <fullName evidence="1">Uncharacterized protein</fullName>
    </submittedName>
</protein>
<keyword evidence="2" id="KW-1185">Reference proteome</keyword>
<organism evidence="1 2">
    <name type="scientific">Rhizophagus clarus</name>
    <dbReference type="NCBI Taxonomy" id="94130"/>
    <lineage>
        <taxon>Eukaryota</taxon>
        <taxon>Fungi</taxon>
        <taxon>Fungi incertae sedis</taxon>
        <taxon>Mucoromycota</taxon>
        <taxon>Glomeromycotina</taxon>
        <taxon>Glomeromycetes</taxon>
        <taxon>Glomerales</taxon>
        <taxon>Glomeraceae</taxon>
        <taxon>Rhizophagus</taxon>
    </lineage>
</organism>
<comment type="caution">
    <text evidence="1">The sequence shown here is derived from an EMBL/GenBank/DDBJ whole genome shotgun (WGS) entry which is preliminary data.</text>
</comment>
<reference evidence="1 2" key="1">
    <citation type="submission" date="2017-11" db="EMBL/GenBank/DDBJ databases">
        <title>The genome of Rhizophagus clarus HR1 reveals common genetic basis of auxotrophy among arbuscular mycorrhizal fungi.</title>
        <authorList>
            <person name="Kobayashi Y."/>
        </authorList>
    </citation>
    <scope>NUCLEOTIDE SEQUENCE [LARGE SCALE GENOMIC DNA]</scope>
    <source>
        <strain evidence="1 2">HR1</strain>
    </source>
</reference>
<evidence type="ECO:0000313" key="2">
    <source>
        <dbReference type="Proteomes" id="UP000247702"/>
    </source>
</evidence>
<proteinExistence type="predicted"/>
<dbReference type="Proteomes" id="UP000247702">
    <property type="component" value="Unassembled WGS sequence"/>
</dbReference>
<evidence type="ECO:0000313" key="1">
    <source>
        <dbReference type="EMBL" id="GBC00921.1"/>
    </source>
</evidence>
<dbReference type="AlphaFoldDB" id="A0A2Z6RG69"/>
<dbReference type="EMBL" id="BEXD01003336">
    <property type="protein sequence ID" value="GBC00921.1"/>
    <property type="molecule type" value="Genomic_DNA"/>
</dbReference>